<organism evidence="1 2">
    <name type="scientific">Mycena chlorophos</name>
    <name type="common">Agaric fungus</name>
    <name type="synonym">Agaricus chlorophos</name>
    <dbReference type="NCBI Taxonomy" id="658473"/>
    <lineage>
        <taxon>Eukaryota</taxon>
        <taxon>Fungi</taxon>
        <taxon>Dikarya</taxon>
        <taxon>Basidiomycota</taxon>
        <taxon>Agaricomycotina</taxon>
        <taxon>Agaricomycetes</taxon>
        <taxon>Agaricomycetidae</taxon>
        <taxon>Agaricales</taxon>
        <taxon>Marasmiineae</taxon>
        <taxon>Mycenaceae</taxon>
        <taxon>Mycena</taxon>
    </lineage>
</organism>
<comment type="caution">
    <text evidence="1">The sequence shown here is derived from an EMBL/GenBank/DDBJ whole genome shotgun (WGS) entry which is preliminary data.</text>
</comment>
<sequence>MLDISELRNWLYGILSSLTDSERRSYVVPILGLTAAGVVLLGLRRRRPGRKPTQLDADMPKKEGTKRAFGEWIPQHFVYPAVSSAPYLLHEMKPPMYRPFRWGEYHVTMGIRSMQWNEWIEAHDQFESYYRIRQHRLAIKPQELLIVQPPSVRENVGQDEKVHIGGGAEAAIELVHELAEYLSRRYPTTFTVTRHAASADLVKYSPGWDGAAPIKTIRVSLGSVDDEFTLPMPLPIAQCDSNQFDVARDGREALRIASLLVQDDLALMVEGTDGRYYFQAGAILVAGFWRMIDKIGKRLDEIHLSGDVPKCKSLRPRIQSYLILTFLDAKKLQVPLERFFRRLSVDKPVVRNNYFIQISPPRDPEAEPTVDTEQLAWGSYVLGQEEEYGRSKASVSAGAPPVVTAQNIRLRTERQTLRRLPRSGAIVFTIRTYLFPVEELACEPGIAARFASAVRSWPEDVRQYKGEGRYGDVLLRYLDEMAARDDGEKIETKPYPF</sequence>
<evidence type="ECO:0000313" key="1">
    <source>
        <dbReference type="EMBL" id="KAF7289107.1"/>
    </source>
</evidence>
<reference evidence="1" key="1">
    <citation type="submission" date="2020-05" db="EMBL/GenBank/DDBJ databases">
        <title>Mycena genomes resolve the evolution of fungal bioluminescence.</title>
        <authorList>
            <person name="Tsai I.J."/>
        </authorList>
    </citation>
    <scope>NUCLEOTIDE SEQUENCE</scope>
    <source>
        <strain evidence="1">110903Hualien_Pintung</strain>
    </source>
</reference>
<proteinExistence type="predicted"/>
<protein>
    <submittedName>
        <fullName evidence="1">Uncharacterized protein</fullName>
    </submittedName>
</protein>
<dbReference type="InterPro" id="IPR021848">
    <property type="entry name" value="HODM_asu-like"/>
</dbReference>
<name>A0A8H6RZH8_MYCCL</name>
<evidence type="ECO:0000313" key="2">
    <source>
        <dbReference type="Proteomes" id="UP000613580"/>
    </source>
</evidence>
<gene>
    <name evidence="1" type="ORF">HMN09_01358900</name>
</gene>
<dbReference type="AlphaFoldDB" id="A0A8H6RZH8"/>
<dbReference type="Proteomes" id="UP000613580">
    <property type="component" value="Unassembled WGS sequence"/>
</dbReference>
<keyword evidence="2" id="KW-1185">Reference proteome</keyword>
<dbReference type="EMBL" id="JACAZE010000030">
    <property type="protein sequence ID" value="KAF7289107.1"/>
    <property type="molecule type" value="Genomic_DNA"/>
</dbReference>
<dbReference type="Pfam" id="PF11927">
    <property type="entry name" value="HODM_asu-like"/>
    <property type="match status" value="2"/>
</dbReference>
<dbReference type="OrthoDB" id="497541at2759"/>
<accession>A0A8H6RZH8</accession>